<dbReference type="GO" id="GO:0004930">
    <property type="term" value="F:G protein-coupled receptor activity"/>
    <property type="evidence" value="ECO:0007669"/>
    <property type="project" value="TreeGrafter"/>
</dbReference>
<evidence type="ECO:0000256" key="2">
    <source>
        <dbReference type="ARBA" id="ARBA00022692"/>
    </source>
</evidence>
<dbReference type="GO" id="GO:0007189">
    <property type="term" value="P:adenylate cyclase-activating G protein-coupled receptor signaling pathway"/>
    <property type="evidence" value="ECO:0007669"/>
    <property type="project" value="TreeGrafter"/>
</dbReference>
<evidence type="ECO:0000256" key="6">
    <source>
        <dbReference type="SAM" id="Phobius"/>
    </source>
</evidence>
<dbReference type="PROSITE" id="PS50262">
    <property type="entry name" value="G_PROTEIN_RECEP_F1_2"/>
    <property type="match status" value="1"/>
</dbReference>
<dbReference type="PANTHER" id="PTHR23112:SF0">
    <property type="entry name" value="TRANSMEMBRANE PROTEIN 116"/>
    <property type="match status" value="1"/>
</dbReference>
<evidence type="ECO:0000256" key="5">
    <source>
        <dbReference type="SAM" id="MobiDB-lite"/>
    </source>
</evidence>
<feature type="transmembrane region" description="Helical" evidence="6">
    <location>
        <begin position="183"/>
        <end position="203"/>
    </location>
</feature>
<dbReference type="AlphaFoldDB" id="A0A7S3QDE0"/>
<feature type="transmembrane region" description="Helical" evidence="6">
    <location>
        <begin position="97"/>
        <end position="121"/>
    </location>
</feature>
<keyword evidence="4 6" id="KW-0472">Membrane</keyword>
<reference evidence="8" key="1">
    <citation type="submission" date="2021-01" db="EMBL/GenBank/DDBJ databases">
        <authorList>
            <person name="Corre E."/>
            <person name="Pelletier E."/>
            <person name="Niang G."/>
            <person name="Scheremetjew M."/>
            <person name="Finn R."/>
            <person name="Kale V."/>
            <person name="Holt S."/>
            <person name="Cochrane G."/>
            <person name="Meng A."/>
            <person name="Brown T."/>
            <person name="Cohen L."/>
        </authorList>
    </citation>
    <scope>NUCLEOTIDE SEQUENCE</scope>
    <source>
        <strain evidence="8">MM31A-1</strain>
    </source>
</reference>
<dbReference type="GO" id="GO:0005886">
    <property type="term" value="C:plasma membrane"/>
    <property type="evidence" value="ECO:0007669"/>
    <property type="project" value="TreeGrafter"/>
</dbReference>
<protein>
    <recommendedName>
        <fullName evidence="7">G-protein coupled receptors family 1 profile domain-containing protein</fullName>
    </recommendedName>
</protein>
<keyword evidence="3 6" id="KW-1133">Transmembrane helix</keyword>
<keyword evidence="2 6" id="KW-0812">Transmembrane</keyword>
<organism evidence="8">
    <name type="scientific">Chaetoceros debilis</name>
    <dbReference type="NCBI Taxonomy" id="122233"/>
    <lineage>
        <taxon>Eukaryota</taxon>
        <taxon>Sar</taxon>
        <taxon>Stramenopiles</taxon>
        <taxon>Ochrophyta</taxon>
        <taxon>Bacillariophyta</taxon>
        <taxon>Coscinodiscophyceae</taxon>
        <taxon>Chaetocerotophycidae</taxon>
        <taxon>Chaetocerotales</taxon>
        <taxon>Chaetocerotaceae</taxon>
        <taxon>Chaetoceros</taxon>
    </lineage>
</organism>
<name>A0A7S3QDE0_9STRA</name>
<evidence type="ECO:0000259" key="7">
    <source>
        <dbReference type="PROSITE" id="PS50262"/>
    </source>
</evidence>
<feature type="transmembrane region" description="Helical" evidence="6">
    <location>
        <begin position="64"/>
        <end position="85"/>
    </location>
</feature>
<dbReference type="Gene3D" id="1.20.1070.10">
    <property type="entry name" value="Rhodopsin 7-helix transmembrane proteins"/>
    <property type="match status" value="1"/>
</dbReference>
<feature type="transmembrane region" description="Helical" evidence="6">
    <location>
        <begin position="393"/>
        <end position="412"/>
    </location>
</feature>
<comment type="subcellular location">
    <subcellularLocation>
        <location evidence="1">Membrane</location>
        <topology evidence="1">Multi-pass membrane protein</topology>
    </subcellularLocation>
</comment>
<feature type="domain" description="G-protein coupled receptors family 1 profile" evidence="7">
    <location>
        <begin position="77"/>
        <end position="409"/>
    </location>
</feature>
<dbReference type="PANTHER" id="PTHR23112">
    <property type="entry name" value="G PROTEIN-COUPLED RECEPTOR 157-RELATED"/>
    <property type="match status" value="1"/>
</dbReference>
<feature type="transmembrane region" description="Helical" evidence="6">
    <location>
        <begin position="357"/>
        <end position="381"/>
    </location>
</feature>
<feature type="transmembrane region" description="Helical" evidence="6">
    <location>
        <begin position="141"/>
        <end position="162"/>
    </location>
</feature>
<feature type="compositionally biased region" description="Basic residues" evidence="5">
    <location>
        <begin position="445"/>
        <end position="454"/>
    </location>
</feature>
<dbReference type="SUPFAM" id="SSF81321">
    <property type="entry name" value="Family A G protein-coupled receptor-like"/>
    <property type="match status" value="1"/>
</dbReference>
<sequence length="678" mass="76058">MFSAMNSTLERERFCTNSLVGRREQLLIESDQGQGNSTESIFENIQLQLEDVCSDIYLLSKKIAITKFISSSFSIVASLTLIWIIKRSFLGFSTTFHRLLFGLCIADLMLSSSSLLLNVMSPSDTDYVVWNARGNQASCDAQGFLSNCAFASGVFYNCSLALHSLAVVRYEKSEEYIRKKLEPLLHGLSIALAIFGCSILLHFEKFNPGFLGFCGGPSYNPGHCIGYDDGEVPDGFTIPCGRGNSDIGRIWYRSLLAWVGIAPLIIIGTSLTLVYKSVLKNEEKMSRYGRGSLRIKYDVTQNNKKEPSKEEPQVGFWMRKMSKRKPESTLTANAVACSQMKKASRRRRKSKSDSRMVLYKAAAYSIAYLITWSIIAVHLIIGVRSGSPALRVFFVVFIPLQGLFNLIIFMYPRVLSAKSSNKDNLTWRQAVVSAFKSRGEDPTKGKRRGRRRSSNYRDSVDRSSSHSNKAKRNSEERTNLSPIRSSRGSLDKSDSDNTEKRTPNINWRCPLYCGFAGNKRSNLGDELGDEENDSKLDELQIRRNSMRSLGFLVELDFDGDDSSEEVVKVTKQSSIDNNTNEDNDNRRGLTTPASFDCEEVHCLDDAIVEQSSCERKEDTPKEGELNIRRTSIKWSDIPASIVVRGGDGSEKNCLEGVKVDISTEEKKRYSIKDNTCGR</sequence>
<evidence type="ECO:0000256" key="1">
    <source>
        <dbReference type="ARBA" id="ARBA00004141"/>
    </source>
</evidence>
<feature type="region of interest" description="Disordered" evidence="5">
    <location>
        <begin position="438"/>
        <end position="502"/>
    </location>
</feature>
<feature type="transmembrane region" description="Helical" evidence="6">
    <location>
        <begin position="255"/>
        <end position="275"/>
    </location>
</feature>
<accession>A0A7S3QDE0</accession>
<dbReference type="InterPro" id="IPR017452">
    <property type="entry name" value="GPCR_Rhodpsn_7TM"/>
</dbReference>
<feature type="compositionally biased region" description="Polar residues" evidence="5">
    <location>
        <begin position="479"/>
        <end position="488"/>
    </location>
</feature>
<evidence type="ECO:0000256" key="3">
    <source>
        <dbReference type="ARBA" id="ARBA00022989"/>
    </source>
</evidence>
<gene>
    <name evidence="8" type="ORF">CDEB00056_LOCUS18786</name>
</gene>
<evidence type="ECO:0000313" key="8">
    <source>
        <dbReference type="EMBL" id="CAE0473933.1"/>
    </source>
</evidence>
<evidence type="ECO:0000256" key="4">
    <source>
        <dbReference type="ARBA" id="ARBA00023136"/>
    </source>
</evidence>
<feature type="compositionally biased region" description="Basic and acidic residues" evidence="5">
    <location>
        <begin position="489"/>
        <end position="502"/>
    </location>
</feature>
<proteinExistence type="predicted"/>
<dbReference type="EMBL" id="HBIO01024456">
    <property type="protein sequence ID" value="CAE0473933.1"/>
    <property type="molecule type" value="Transcribed_RNA"/>
</dbReference>
<dbReference type="CDD" id="cd00637">
    <property type="entry name" value="7tm_classA_rhodopsin-like"/>
    <property type="match status" value="1"/>
</dbReference>